<reference evidence="1 2" key="1">
    <citation type="submission" date="2018-02" db="EMBL/GenBank/DDBJ databases">
        <title>Comparative genomes isolates from brazilian mangrove.</title>
        <authorList>
            <person name="Araujo J.E."/>
            <person name="Taketani R.G."/>
            <person name="Silva M.C.P."/>
            <person name="Loureco M.V."/>
            <person name="Andreote F.D."/>
        </authorList>
    </citation>
    <scope>NUCLEOTIDE SEQUENCE [LARGE SCALE GENOMIC DNA]</scope>
    <source>
        <strain evidence="1 2">HEX-2 MGV</strain>
    </source>
</reference>
<gene>
    <name evidence="1" type="ORF">C5Y96_20245</name>
</gene>
<organism evidence="1 2">
    <name type="scientific">Blastopirellula marina</name>
    <dbReference type="NCBI Taxonomy" id="124"/>
    <lineage>
        <taxon>Bacteria</taxon>
        <taxon>Pseudomonadati</taxon>
        <taxon>Planctomycetota</taxon>
        <taxon>Planctomycetia</taxon>
        <taxon>Pirellulales</taxon>
        <taxon>Pirellulaceae</taxon>
        <taxon>Blastopirellula</taxon>
    </lineage>
</organism>
<accession>A0A2S8F2K2</accession>
<sequence>MFHRSPACASTSVFGDGFNFSSRVLCTLIAQVLRSLAVMHKLLDVRLRYSQTLQESGFDLTFQTAKQVLVYELKDAYEVSRLTSPIAT</sequence>
<comment type="caution">
    <text evidence="1">The sequence shown here is derived from an EMBL/GenBank/DDBJ whole genome shotgun (WGS) entry which is preliminary data.</text>
</comment>
<evidence type="ECO:0000313" key="1">
    <source>
        <dbReference type="EMBL" id="PQO26370.1"/>
    </source>
</evidence>
<protein>
    <submittedName>
        <fullName evidence="1">Uncharacterized protein</fullName>
    </submittedName>
</protein>
<proteinExistence type="predicted"/>
<dbReference type="EMBL" id="PUIA01000068">
    <property type="protein sequence ID" value="PQO26370.1"/>
    <property type="molecule type" value="Genomic_DNA"/>
</dbReference>
<evidence type="ECO:0000313" key="2">
    <source>
        <dbReference type="Proteomes" id="UP000240009"/>
    </source>
</evidence>
<dbReference type="Proteomes" id="UP000240009">
    <property type="component" value="Unassembled WGS sequence"/>
</dbReference>
<dbReference type="AlphaFoldDB" id="A0A2S8F2K2"/>
<name>A0A2S8F2K2_9BACT</name>